<proteinExistence type="inferred from homology"/>
<dbReference type="PROSITE" id="PS51421">
    <property type="entry name" value="RAS"/>
    <property type="match status" value="1"/>
</dbReference>
<dbReference type="PROSITE" id="PS51420">
    <property type="entry name" value="RHO"/>
    <property type="match status" value="1"/>
</dbReference>
<evidence type="ECO:0000256" key="2">
    <source>
        <dbReference type="ARBA" id="ARBA00022741"/>
    </source>
</evidence>
<dbReference type="Proteomes" id="UP001162164">
    <property type="component" value="Unassembled WGS sequence"/>
</dbReference>
<dbReference type="InterPro" id="IPR001806">
    <property type="entry name" value="Small_GTPase"/>
</dbReference>
<dbReference type="PRINTS" id="PR00449">
    <property type="entry name" value="RASTRNSFRMNG"/>
</dbReference>
<keyword evidence="2" id="KW-0547">Nucleotide-binding</keyword>
<evidence type="ECO:0000313" key="4">
    <source>
        <dbReference type="EMBL" id="KAJ8985726.1"/>
    </source>
</evidence>
<name>A0ABQ9K534_9CUCU</name>
<evidence type="ECO:0008006" key="6">
    <source>
        <dbReference type="Google" id="ProtNLM"/>
    </source>
</evidence>
<dbReference type="Pfam" id="PF00071">
    <property type="entry name" value="Ras"/>
    <property type="match status" value="1"/>
</dbReference>
<keyword evidence="5" id="KW-1185">Reference proteome</keyword>
<dbReference type="InterPro" id="IPR005225">
    <property type="entry name" value="Small_GTP-bd"/>
</dbReference>
<dbReference type="EMBL" id="JAPWTJ010000009">
    <property type="protein sequence ID" value="KAJ8985726.1"/>
    <property type="molecule type" value="Genomic_DNA"/>
</dbReference>
<evidence type="ECO:0000256" key="1">
    <source>
        <dbReference type="ARBA" id="ARBA00006270"/>
    </source>
</evidence>
<sequence>MSLGYFTTFRCRLKVSYKHSKNACSSIIEEFNYVTNKCEISYMATTRNNMRSAHKNTLLKVVILGDGGVGKSCLMNRFVSNQFDEHSFHTIGVEFLNKDVDIDGETYTLQIWDTAGQERFKTLRTPFYRGSDICMLTYAVDDKSSFRNLEMWKNEFLYYADIKDNTQFPFIVVGNKSDIETEEREVSSLEMETWCNENSITSCLETSAKNASNVQEAFRLAVQHWLRLETRGG</sequence>
<accession>A0ABQ9K534</accession>
<dbReference type="PROSITE" id="PS51419">
    <property type="entry name" value="RAB"/>
    <property type="match status" value="1"/>
</dbReference>
<dbReference type="Gene3D" id="3.40.50.300">
    <property type="entry name" value="P-loop containing nucleotide triphosphate hydrolases"/>
    <property type="match status" value="1"/>
</dbReference>
<dbReference type="SUPFAM" id="SSF52540">
    <property type="entry name" value="P-loop containing nucleoside triphosphate hydrolases"/>
    <property type="match status" value="1"/>
</dbReference>
<dbReference type="SMART" id="SM00174">
    <property type="entry name" value="RHO"/>
    <property type="match status" value="1"/>
</dbReference>
<dbReference type="SMART" id="SM00173">
    <property type="entry name" value="RAS"/>
    <property type="match status" value="1"/>
</dbReference>
<comment type="similarity">
    <text evidence="1">Belongs to the small GTPase superfamily. Rab family.</text>
</comment>
<dbReference type="PANTHER" id="PTHR47981:SF1">
    <property type="entry name" value="RE17845P"/>
    <property type="match status" value="1"/>
</dbReference>
<keyword evidence="3" id="KW-0342">GTP-binding</keyword>
<organism evidence="4 5">
    <name type="scientific">Molorchus minor</name>
    <dbReference type="NCBI Taxonomy" id="1323400"/>
    <lineage>
        <taxon>Eukaryota</taxon>
        <taxon>Metazoa</taxon>
        <taxon>Ecdysozoa</taxon>
        <taxon>Arthropoda</taxon>
        <taxon>Hexapoda</taxon>
        <taxon>Insecta</taxon>
        <taxon>Pterygota</taxon>
        <taxon>Neoptera</taxon>
        <taxon>Endopterygota</taxon>
        <taxon>Coleoptera</taxon>
        <taxon>Polyphaga</taxon>
        <taxon>Cucujiformia</taxon>
        <taxon>Chrysomeloidea</taxon>
        <taxon>Cerambycidae</taxon>
        <taxon>Lamiinae</taxon>
        <taxon>Monochamini</taxon>
        <taxon>Molorchus</taxon>
    </lineage>
</organism>
<evidence type="ECO:0000313" key="5">
    <source>
        <dbReference type="Proteomes" id="UP001162164"/>
    </source>
</evidence>
<dbReference type="PANTHER" id="PTHR47981">
    <property type="entry name" value="RAB FAMILY"/>
    <property type="match status" value="1"/>
</dbReference>
<dbReference type="InterPro" id="IPR027417">
    <property type="entry name" value="P-loop_NTPase"/>
</dbReference>
<dbReference type="NCBIfam" id="TIGR00231">
    <property type="entry name" value="small_GTP"/>
    <property type="match status" value="1"/>
</dbReference>
<protein>
    <recommendedName>
        <fullName evidence="6">Ras-related protein Rab-9A</fullName>
    </recommendedName>
</protein>
<gene>
    <name evidence="4" type="ORF">NQ317_014377</name>
</gene>
<comment type="caution">
    <text evidence="4">The sequence shown here is derived from an EMBL/GenBank/DDBJ whole genome shotgun (WGS) entry which is preliminary data.</text>
</comment>
<evidence type="ECO:0000256" key="3">
    <source>
        <dbReference type="ARBA" id="ARBA00023134"/>
    </source>
</evidence>
<reference evidence="4" key="1">
    <citation type="journal article" date="2023" name="Insect Mol. Biol.">
        <title>Genome sequencing provides insights into the evolution of gene families encoding plant cell wall-degrading enzymes in longhorned beetles.</title>
        <authorList>
            <person name="Shin N.R."/>
            <person name="Okamura Y."/>
            <person name="Kirsch R."/>
            <person name="Pauchet Y."/>
        </authorList>
    </citation>
    <scope>NUCLEOTIDE SEQUENCE</scope>
    <source>
        <strain evidence="4">MMC_N1</strain>
    </source>
</reference>
<dbReference type="SMART" id="SM00175">
    <property type="entry name" value="RAB"/>
    <property type="match status" value="1"/>
</dbReference>